<evidence type="ECO:0000313" key="3">
    <source>
        <dbReference type="EMBL" id="TFK98111.1"/>
    </source>
</evidence>
<protein>
    <recommendedName>
        <fullName evidence="5">RlpA-like double-psi beta-barrel-protein domain-containing protein-containing protein</fullName>
    </recommendedName>
</protein>
<accession>A0A5C3Q8L4</accession>
<keyword evidence="1 2" id="KW-0732">Signal</keyword>
<dbReference type="Proteomes" id="UP000305067">
    <property type="component" value="Unassembled WGS sequence"/>
</dbReference>
<dbReference type="PANTHER" id="PTHR31836:SF28">
    <property type="entry name" value="SRCR DOMAIN-CONTAINING PROTEIN-RELATED"/>
    <property type="match status" value="1"/>
</dbReference>
<dbReference type="AlphaFoldDB" id="A0A5C3Q8L4"/>
<dbReference type="InterPro" id="IPR036908">
    <property type="entry name" value="RlpA-like_sf"/>
</dbReference>
<sequence>MKFLLTLAALVTTALAASVAKPPPSVLSYSGPPTKEMHQIREEALADLKNGTQHLVARDSFGSGTWYDVNAGYTACGTLHNNDAWVVAVSAGLYDSTAVDGNPNHNRICGRKIWLWGWYGTAPTDVTIVDRCAGCAWNDIDMSPSVFRYVVGDLGAGRKPIGWNWA</sequence>
<dbReference type="EMBL" id="ML178842">
    <property type="protein sequence ID" value="TFK98111.1"/>
    <property type="molecule type" value="Genomic_DNA"/>
</dbReference>
<dbReference type="InterPro" id="IPR051477">
    <property type="entry name" value="Expansin_CellWall"/>
</dbReference>
<dbReference type="Gene3D" id="2.40.40.10">
    <property type="entry name" value="RlpA-like domain"/>
    <property type="match status" value="1"/>
</dbReference>
<dbReference type="PANTHER" id="PTHR31836">
    <property type="match status" value="1"/>
</dbReference>
<dbReference type="OrthoDB" id="623670at2759"/>
<evidence type="ECO:0008006" key="5">
    <source>
        <dbReference type="Google" id="ProtNLM"/>
    </source>
</evidence>
<feature type="chain" id="PRO_5022926315" description="RlpA-like double-psi beta-barrel-protein domain-containing protein-containing protein" evidence="2">
    <location>
        <begin position="17"/>
        <end position="166"/>
    </location>
</feature>
<reference evidence="3 4" key="1">
    <citation type="journal article" date="2019" name="Nat. Ecol. Evol.">
        <title>Megaphylogeny resolves global patterns of mushroom evolution.</title>
        <authorList>
            <person name="Varga T."/>
            <person name="Krizsan K."/>
            <person name="Foldi C."/>
            <person name="Dima B."/>
            <person name="Sanchez-Garcia M."/>
            <person name="Sanchez-Ramirez S."/>
            <person name="Szollosi G.J."/>
            <person name="Szarkandi J.G."/>
            <person name="Papp V."/>
            <person name="Albert L."/>
            <person name="Andreopoulos W."/>
            <person name="Angelini C."/>
            <person name="Antonin V."/>
            <person name="Barry K.W."/>
            <person name="Bougher N.L."/>
            <person name="Buchanan P."/>
            <person name="Buyck B."/>
            <person name="Bense V."/>
            <person name="Catcheside P."/>
            <person name="Chovatia M."/>
            <person name="Cooper J."/>
            <person name="Damon W."/>
            <person name="Desjardin D."/>
            <person name="Finy P."/>
            <person name="Geml J."/>
            <person name="Haridas S."/>
            <person name="Hughes K."/>
            <person name="Justo A."/>
            <person name="Karasinski D."/>
            <person name="Kautmanova I."/>
            <person name="Kiss B."/>
            <person name="Kocsube S."/>
            <person name="Kotiranta H."/>
            <person name="LaButti K.M."/>
            <person name="Lechner B.E."/>
            <person name="Liimatainen K."/>
            <person name="Lipzen A."/>
            <person name="Lukacs Z."/>
            <person name="Mihaltcheva S."/>
            <person name="Morgado L.N."/>
            <person name="Niskanen T."/>
            <person name="Noordeloos M.E."/>
            <person name="Ohm R.A."/>
            <person name="Ortiz-Santana B."/>
            <person name="Ovrebo C."/>
            <person name="Racz N."/>
            <person name="Riley R."/>
            <person name="Savchenko A."/>
            <person name="Shiryaev A."/>
            <person name="Soop K."/>
            <person name="Spirin V."/>
            <person name="Szebenyi C."/>
            <person name="Tomsovsky M."/>
            <person name="Tulloss R.E."/>
            <person name="Uehling J."/>
            <person name="Grigoriev I.V."/>
            <person name="Vagvolgyi C."/>
            <person name="Papp T."/>
            <person name="Martin F.M."/>
            <person name="Miettinen O."/>
            <person name="Hibbett D.S."/>
            <person name="Nagy L.G."/>
        </authorList>
    </citation>
    <scope>NUCLEOTIDE SEQUENCE [LARGE SCALE GENOMIC DNA]</scope>
    <source>
        <strain evidence="3 4">CBS 309.79</strain>
    </source>
</reference>
<evidence type="ECO:0000313" key="4">
    <source>
        <dbReference type="Proteomes" id="UP000305067"/>
    </source>
</evidence>
<feature type="signal peptide" evidence="2">
    <location>
        <begin position="1"/>
        <end position="16"/>
    </location>
</feature>
<dbReference type="CDD" id="cd22191">
    <property type="entry name" value="DPBB_RlpA_EXP_N-like"/>
    <property type="match status" value="1"/>
</dbReference>
<name>A0A5C3Q8L4_9AGAR</name>
<organism evidence="3 4">
    <name type="scientific">Pterulicium gracile</name>
    <dbReference type="NCBI Taxonomy" id="1884261"/>
    <lineage>
        <taxon>Eukaryota</taxon>
        <taxon>Fungi</taxon>
        <taxon>Dikarya</taxon>
        <taxon>Basidiomycota</taxon>
        <taxon>Agaricomycotina</taxon>
        <taxon>Agaricomycetes</taxon>
        <taxon>Agaricomycetidae</taxon>
        <taxon>Agaricales</taxon>
        <taxon>Pleurotineae</taxon>
        <taxon>Pterulaceae</taxon>
        <taxon>Pterulicium</taxon>
    </lineage>
</organism>
<evidence type="ECO:0000256" key="2">
    <source>
        <dbReference type="SAM" id="SignalP"/>
    </source>
</evidence>
<proteinExistence type="predicted"/>
<dbReference type="SUPFAM" id="SSF50685">
    <property type="entry name" value="Barwin-like endoglucanases"/>
    <property type="match status" value="1"/>
</dbReference>
<evidence type="ECO:0000256" key="1">
    <source>
        <dbReference type="ARBA" id="ARBA00022729"/>
    </source>
</evidence>
<keyword evidence="4" id="KW-1185">Reference proteome</keyword>
<gene>
    <name evidence="3" type="ORF">BDV98DRAFT_220001</name>
</gene>